<dbReference type="EMBL" id="UAWL01000006">
    <property type="protein sequence ID" value="SQB99385.1"/>
    <property type="molecule type" value="Genomic_DNA"/>
</dbReference>
<gene>
    <name evidence="1" type="ORF">NCTC13102_01723</name>
</gene>
<evidence type="ECO:0000313" key="2">
    <source>
        <dbReference type="Proteomes" id="UP000250166"/>
    </source>
</evidence>
<protein>
    <submittedName>
        <fullName evidence="1">Putative outer membrane protein</fullName>
    </submittedName>
</protein>
<organism evidence="1 2">
    <name type="scientific">Helicobacter fennelliae</name>
    <dbReference type="NCBI Taxonomy" id="215"/>
    <lineage>
        <taxon>Bacteria</taxon>
        <taxon>Pseudomonadati</taxon>
        <taxon>Campylobacterota</taxon>
        <taxon>Epsilonproteobacteria</taxon>
        <taxon>Campylobacterales</taxon>
        <taxon>Helicobacteraceae</taxon>
        <taxon>Helicobacter</taxon>
    </lineage>
</organism>
<dbReference type="AlphaFoldDB" id="A0A2X3BT82"/>
<dbReference type="RefSeq" id="WP_112058911.1">
    <property type="nucleotide sequence ID" value="NZ_UAWL01000006.1"/>
</dbReference>
<evidence type="ECO:0000313" key="1">
    <source>
        <dbReference type="EMBL" id="SQB99385.1"/>
    </source>
</evidence>
<accession>A0A2X3BT82</accession>
<reference evidence="1 2" key="1">
    <citation type="submission" date="2018-06" db="EMBL/GenBank/DDBJ databases">
        <authorList>
            <consortium name="Pathogen Informatics"/>
            <person name="Doyle S."/>
        </authorList>
    </citation>
    <scope>NUCLEOTIDE SEQUENCE [LARGE SCALE GENOMIC DNA]</scope>
    <source>
        <strain evidence="1 2">NCTC13102</strain>
    </source>
</reference>
<dbReference type="Proteomes" id="UP000250166">
    <property type="component" value="Unassembled WGS sequence"/>
</dbReference>
<sequence length="684" mass="74734">MKKFLLWCLGIVLGLLLLIYVFVFSPIGNAIAKPILQSQITKYSPIALTLEEFSFGLKYINIKIAKEQQVLITLQGSYNIFTLNLDLALDAKVNDMSVFSNMAGLELGSSAFTLQSTIQGNVFDELEVAMQSDIAESDTLMNIKLTNLAPTHIKANITHLHIDEILALIGKKPYVSGLLELSALITGESKQNGKEQIQSFDGKALLTLKNGVFNQSFIKKDFGIDVPKTNFVMQLQGLFDDMLLKHQFVFDSNIGKITSNGESNVNTLQTNSTYNVNLSDLSAFTPLIGTKVRGAFKTNGTMSGDQKSMQVQGVSDVADSQTSYNVSLVNLALEKVAFDIQNLKVQNVLYMLYQPQYISANENASGTIWDFDKGISLQVVSTLKGITNNAPIKQNFNLDMPNTAFTSKSEATINKGVGDLDFVLDSALAKVQLSNAKINLNTTHLNTLYTAILPDLSKLQFLTGIKLAGEIVANGEVELADKLKATFHTQSLGGDVNATLNDDTLQAHIKDLDLISLLKMAQYPQVFSAKLNGNLAYNTTKSSGNLKSTLSNGQFLKSQLTDTIAKTTKFDMTGALFNNIVLDSEIKGLVTTSVLDMKSGDFSLNGKNIVLDLEKSTINANLNTAIKDNRIQVKLTGNATSPNVEVDFGELLKNQAGQILQKELGKQLDEKTKQKLNNLKGLFR</sequence>
<proteinExistence type="predicted"/>
<name>A0A2X3BT82_9HELI</name>